<gene>
    <name evidence="20" type="ORF">H9712_07620</name>
</gene>
<evidence type="ECO:0000256" key="2">
    <source>
        <dbReference type="ARBA" id="ARBA00004766"/>
    </source>
</evidence>
<dbReference type="CDD" id="cd04913">
    <property type="entry name" value="ACT_AKii-LysC-BS-like_1"/>
    <property type="match status" value="1"/>
</dbReference>
<dbReference type="Gene3D" id="3.30.2130.10">
    <property type="entry name" value="VC0802-like"/>
    <property type="match status" value="1"/>
</dbReference>
<reference evidence="20" key="2">
    <citation type="submission" date="2021-04" db="EMBL/GenBank/DDBJ databases">
        <authorList>
            <person name="Gilroy R."/>
        </authorList>
    </citation>
    <scope>NUCLEOTIDE SEQUENCE</scope>
    <source>
        <strain evidence="20">CHK192-8294</strain>
    </source>
</reference>
<evidence type="ECO:0000256" key="8">
    <source>
        <dbReference type="ARBA" id="ARBA00022737"/>
    </source>
</evidence>
<proteinExistence type="inferred from homology"/>
<dbReference type="NCBIfam" id="NF005155">
    <property type="entry name" value="PRK06635.1-4"/>
    <property type="match status" value="1"/>
</dbReference>
<dbReference type="GO" id="GO:0009090">
    <property type="term" value="P:homoserine biosynthetic process"/>
    <property type="evidence" value="ECO:0007669"/>
    <property type="project" value="TreeGrafter"/>
</dbReference>
<dbReference type="GO" id="GO:0004072">
    <property type="term" value="F:aspartate kinase activity"/>
    <property type="evidence" value="ECO:0007669"/>
    <property type="project" value="UniProtKB-EC"/>
</dbReference>
<dbReference type="PANTHER" id="PTHR21499:SF3">
    <property type="entry name" value="ASPARTOKINASE"/>
    <property type="match status" value="1"/>
</dbReference>
<feature type="domain" description="ACT" evidence="19">
    <location>
        <begin position="264"/>
        <end position="340"/>
    </location>
</feature>
<dbReference type="NCBIfam" id="TIGR00656">
    <property type="entry name" value="asp_kin_monofn"/>
    <property type="match status" value="1"/>
</dbReference>
<dbReference type="GO" id="GO:0009089">
    <property type="term" value="P:lysine biosynthetic process via diaminopimelate"/>
    <property type="evidence" value="ECO:0007669"/>
    <property type="project" value="InterPro"/>
</dbReference>
<feature type="binding site" evidence="16">
    <location>
        <position position="184"/>
    </location>
    <ligand>
        <name>ATP</name>
        <dbReference type="ChEBI" id="CHEBI:30616"/>
    </ligand>
</feature>
<comment type="caution">
    <text evidence="20">The sequence shown here is derived from an EMBL/GenBank/DDBJ whole genome shotgun (WGS) entry which is preliminary data.</text>
</comment>
<evidence type="ECO:0000256" key="11">
    <source>
        <dbReference type="ARBA" id="ARBA00022840"/>
    </source>
</evidence>
<dbReference type="SUPFAM" id="SSF55021">
    <property type="entry name" value="ACT-like"/>
    <property type="match status" value="2"/>
</dbReference>
<dbReference type="InterPro" id="IPR001048">
    <property type="entry name" value="Asp/Glu/Uridylate_kinase"/>
</dbReference>
<dbReference type="GO" id="GO:0019877">
    <property type="term" value="P:diaminopimelate biosynthetic process"/>
    <property type="evidence" value="ECO:0007669"/>
    <property type="project" value="UniProtKB-KW"/>
</dbReference>
<accession>A0A9D2SAR9</accession>
<comment type="pathway">
    <text evidence="3 18">Amino-acid biosynthesis; L-methionine biosynthesis via de novo pathway; L-homoserine from L-aspartate: step 1/3.</text>
</comment>
<dbReference type="Gene3D" id="3.40.1160.10">
    <property type="entry name" value="Acetylglutamate kinase-like"/>
    <property type="match status" value="1"/>
</dbReference>
<dbReference type="Proteomes" id="UP000823921">
    <property type="component" value="Unassembled WGS sequence"/>
</dbReference>
<protein>
    <recommendedName>
        <fullName evidence="17">Aspartokinase</fullName>
        <ecNumber evidence="17">2.7.2.4</ecNumber>
    </recommendedName>
</protein>
<evidence type="ECO:0000256" key="6">
    <source>
        <dbReference type="ARBA" id="ARBA00022605"/>
    </source>
</evidence>
<name>A0A9D2SAR9_9FIRM</name>
<keyword evidence="6 18" id="KW-0028">Amino-acid biosynthesis</keyword>
<evidence type="ECO:0000256" key="12">
    <source>
        <dbReference type="ARBA" id="ARBA00022915"/>
    </source>
</evidence>
<evidence type="ECO:0000256" key="9">
    <source>
        <dbReference type="ARBA" id="ARBA00022741"/>
    </source>
</evidence>
<dbReference type="InterPro" id="IPR054352">
    <property type="entry name" value="ACT_Aspartokinase"/>
</dbReference>
<keyword evidence="11 16" id="KW-0067">ATP-binding</keyword>
<dbReference type="EMBL" id="DWXO01000075">
    <property type="protein sequence ID" value="HJB80838.1"/>
    <property type="molecule type" value="Genomic_DNA"/>
</dbReference>
<dbReference type="GO" id="GO:0005524">
    <property type="term" value="F:ATP binding"/>
    <property type="evidence" value="ECO:0007669"/>
    <property type="project" value="UniProtKB-KW"/>
</dbReference>
<feature type="binding site" evidence="16">
    <location>
        <position position="47"/>
    </location>
    <ligand>
        <name>substrate</name>
    </ligand>
</feature>
<evidence type="ECO:0000256" key="15">
    <source>
        <dbReference type="ARBA" id="ARBA00063835"/>
    </source>
</evidence>
<evidence type="ECO:0000259" key="19">
    <source>
        <dbReference type="PROSITE" id="PS51671"/>
    </source>
</evidence>
<evidence type="ECO:0000256" key="7">
    <source>
        <dbReference type="ARBA" id="ARBA00022679"/>
    </source>
</evidence>
<comment type="similarity">
    <text evidence="5 17">Belongs to the aspartokinase family.</text>
</comment>
<organism evidence="20 21">
    <name type="scientific">Candidatus Flavonifractor intestinigallinarum</name>
    <dbReference type="NCBI Taxonomy" id="2838586"/>
    <lineage>
        <taxon>Bacteria</taxon>
        <taxon>Bacillati</taxon>
        <taxon>Bacillota</taxon>
        <taxon>Clostridia</taxon>
        <taxon>Eubacteriales</taxon>
        <taxon>Oscillospiraceae</taxon>
        <taxon>Flavonifractor</taxon>
    </lineage>
</organism>
<evidence type="ECO:0000256" key="16">
    <source>
        <dbReference type="PIRSR" id="PIRSR000726-1"/>
    </source>
</evidence>
<dbReference type="PROSITE" id="PS51671">
    <property type="entry name" value="ACT"/>
    <property type="match status" value="2"/>
</dbReference>
<reference evidence="20" key="1">
    <citation type="journal article" date="2021" name="PeerJ">
        <title>Extensive microbial diversity within the chicken gut microbiome revealed by metagenomics and culture.</title>
        <authorList>
            <person name="Gilroy R."/>
            <person name="Ravi A."/>
            <person name="Getino M."/>
            <person name="Pursley I."/>
            <person name="Horton D.L."/>
            <person name="Alikhan N.F."/>
            <person name="Baker D."/>
            <person name="Gharbi K."/>
            <person name="Hall N."/>
            <person name="Watson M."/>
            <person name="Adriaenssens E.M."/>
            <person name="Foster-Nyarko E."/>
            <person name="Jarju S."/>
            <person name="Secka A."/>
            <person name="Antonio M."/>
            <person name="Oren A."/>
            <person name="Chaudhuri R.R."/>
            <person name="La Ragione R."/>
            <person name="Hildebrand F."/>
            <person name="Pallen M.J."/>
        </authorList>
    </citation>
    <scope>NUCLEOTIDE SEQUENCE</scope>
    <source>
        <strain evidence="20">CHK192-8294</strain>
    </source>
</reference>
<feature type="domain" description="ACT" evidence="19">
    <location>
        <begin position="344"/>
        <end position="407"/>
    </location>
</feature>
<dbReference type="InterPro" id="IPR002912">
    <property type="entry name" value="ACT_dom"/>
</dbReference>
<comment type="pathway">
    <text evidence="2 18">Amino-acid biosynthesis; L-lysine biosynthesis via DAP pathway; (S)-tetrahydrodipicolinate from L-aspartate: step 1/4.</text>
</comment>
<evidence type="ECO:0000256" key="13">
    <source>
        <dbReference type="ARBA" id="ARBA00023154"/>
    </source>
</evidence>
<comment type="function">
    <text evidence="1">Catalyzes the phosphorylation of the beta-carboxyl group of aspartic acid with ATP to yield 4-phospho-L-aspartate, which is involved in the branched biosynthetic pathway leading to the biosynthesis of amino acids threonine, isoleucine and methionine.</text>
</comment>
<comment type="subunit">
    <text evidence="15">Tetramer consisting of 2 isoforms Alpha (catalytic and regulation) and of a homodimer of 2 isoforms Beta (regulation).</text>
</comment>
<sequence>MGLIVQKFGGSSVADADRIRNVARIITETYRRGHSVVAVLSAQGDTTDDLIAKAAEINPNGSKREMDMLLSTGEQISCSLCAMAIEAMGYPVISLTGWQAGFRTNSVYGDARIKRLDTERVLAELDKKAIVIVTGFQGLNKYDDITTLGRGGSDTSAVALAAALRADLCQIYTDVDGVFTADPRHVAGAFQLEEITYDEMLELATLGAQVLHNRSVEMAKRYSVNLEVLSSFSGKPGTKVKEVANTMEKMHVSGVACDKNVARLAVVGLADQPGIAFKIFSLLAKEKVNVDIILQSIGRNNTKDISFTVGKQDMDRSKDILEAHKGALGFDHIDVNDSIAKVSIVGAGMIHNPGVAAKMFEALYNAGININMISTSEIKVSVLVDLPEADRAVQVIHDRFFHEFGGN</sequence>
<keyword evidence="8" id="KW-0677">Repeat</keyword>
<dbReference type="PANTHER" id="PTHR21499">
    <property type="entry name" value="ASPARTATE KINASE"/>
    <property type="match status" value="1"/>
</dbReference>
<evidence type="ECO:0000313" key="21">
    <source>
        <dbReference type="Proteomes" id="UP000823921"/>
    </source>
</evidence>
<evidence type="ECO:0000256" key="4">
    <source>
        <dbReference type="ARBA" id="ARBA00005139"/>
    </source>
</evidence>
<dbReference type="FunFam" id="3.30.2130.10:FF:000001">
    <property type="entry name" value="Bifunctional aspartokinase/homoserine dehydrogenase"/>
    <property type="match status" value="1"/>
</dbReference>
<dbReference type="CDD" id="cd04261">
    <property type="entry name" value="AAK_AKii-LysC-BS"/>
    <property type="match status" value="1"/>
</dbReference>
<dbReference type="FunFam" id="3.40.1160.10:FF:000002">
    <property type="entry name" value="Aspartokinase"/>
    <property type="match status" value="1"/>
</dbReference>
<comment type="catalytic activity">
    <reaction evidence="14 17">
        <text>L-aspartate + ATP = 4-phospho-L-aspartate + ADP</text>
        <dbReference type="Rhea" id="RHEA:23776"/>
        <dbReference type="ChEBI" id="CHEBI:29991"/>
        <dbReference type="ChEBI" id="CHEBI:30616"/>
        <dbReference type="ChEBI" id="CHEBI:57535"/>
        <dbReference type="ChEBI" id="CHEBI:456216"/>
        <dbReference type="EC" id="2.7.2.4"/>
    </reaction>
</comment>
<keyword evidence="7 17" id="KW-0808">Transferase</keyword>
<feature type="binding site" evidence="16">
    <location>
        <begin position="7"/>
        <end position="10"/>
    </location>
    <ligand>
        <name>ATP</name>
        <dbReference type="ChEBI" id="CHEBI:30616"/>
    </ligand>
</feature>
<dbReference type="NCBIfam" id="NF005154">
    <property type="entry name" value="PRK06635.1-2"/>
    <property type="match status" value="1"/>
</dbReference>
<evidence type="ECO:0000256" key="18">
    <source>
        <dbReference type="RuleBase" id="RU004249"/>
    </source>
</evidence>
<dbReference type="SUPFAM" id="SSF53633">
    <property type="entry name" value="Carbamate kinase-like"/>
    <property type="match status" value="1"/>
</dbReference>
<dbReference type="InterPro" id="IPR036393">
    <property type="entry name" value="AceGlu_kinase-like_sf"/>
</dbReference>
<keyword evidence="9 16" id="KW-0547">Nucleotide-binding</keyword>
<dbReference type="Pfam" id="PF22468">
    <property type="entry name" value="ACT_9"/>
    <property type="match status" value="2"/>
</dbReference>
<dbReference type="GO" id="GO:0005829">
    <property type="term" value="C:cytosol"/>
    <property type="evidence" value="ECO:0007669"/>
    <property type="project" value="TreeGrafter"/>
</dbReference>
<keyword evidence="13" id="KW-0457">Lysine biosynthesis</keyword>
<dbReference type="PIRSF" id="PIRSF000726">
    <property type="entry name" value="Asp_kin"/>
    <property type="match status" value="1"/>
</dbReference>
<dbReference type="NCBIfam" id="TIGR00657">
    <property type="entry name" value="asp_kinases"/>
    <property type="match status" value="1"/>
</dbReference>
<dbReference type="Pfam" id="PF00696">
    <property type="entry name" value="AA_kinase"/>
    <property type="match status" value="1"/>
</dbReference>
<dbReference type="InterPro" id="IPR045865">
    <property type="entry name" value="ACT-like_dom_sf"/>
</dbReference>
<feature type="binding site" evidence="16">
    <location>
        <position position="74"/>
    </location>
    <ligand>
        <name>substrate</name>
    </ligand>
</feature>
<dbReference type="EC" id="2.7.2.4" evidence="17"/>
<evidence type="ECO:0000313" key="20">
    <source>
        <dbReference type="EMBL" id="HJB80838.1"/>
    </source>
</evidence>
<dbReference type="InterPro" id="IPR001341">
    <property type="entry name" value="Asp_kinase"/>
</dbReference>
<dbReference type="PROSITE" id="PS00324">
    <property type="entry name" value="ASPARTOKINASE"/>
    <property type="match status" value="1"/>
</dbReference>
<keyword evidence="10 17" id="KW-0418">Kinase</keyword>
<evidence type="ECO:0000256" key="1">
    <source>
        <dbReference type="ARBA" id="ARBA00003121"/>
    </source>
</evidence>
<evidence type="ECO:0000256" key="10">
    <source>
        <dbReference type="ARBA" id="ARBA00022777"/>
    </source>
</evidence>
<dbReference type="CDD" id="cd04923">
    <property type="entry name" value="ACT_AK-LysC-DapG-like_2"/>
    <property type="match status" value="1"/>
</dbReference>
<keyword evidence="12" id="KW-0220">Diaminopimelate biosynthesis</keyword>
<dbReference type="AlphaFoldDB" id="A0A9D2SAR9"/>
<evidence type="ECO:0000256" key="3">
    <source>
        <dbReference type="ARBA" id="ARBA00004986"/>
    </source>
</evidence>
<evidence type="ECO:0000256" key="5">
    <source>
        <dbReference type="ARBA" id="ARBA00010122"/>
    </source>
</evidence>
<comment type="pathway">
    <text evidence="4 18">Amino-acid biosynthesis; L-threonine biosynthesis; L-threonine from L-aspartate: step 1/5.</text>
</comment>
<feature type="binding site" evidence="16">
    <location>
        <begin position="173"/>
        <end position="174"/>
    </location>
    <ligand>
        <name>ATP</name>
        <dbReference type="ChEBI" id="CHEBI:30616"/>
    </ligand>
</feature>
<dbReference type="InterPro" id="IPR018042">
    <property type="entry name" value="Aspartate_kinase_CS"/>
</dbReference>
<evidence type="ECO:0000256" key="14">
    <source>
        <dbReference type="ARBA" id="ARBA00047872"/>
    </source>
</evidence>
<dbReference type="InterPro" id="IPR005260">
    <property type="entry name" value="Asp_kin_monofn"/>
</dbReference>
<dbReference type="InterPro" id="IPR041740">
    <property type="entry name" value="AKii-LysC-BS"/>
</dbReference>
<evidence type="ECO:0000256" key="17">
    <source>
        <dbReference type="RuleBase" id="RU003448"/>
    </source>
</evidence>